<reference evidence="1 2" key="1">
    <citation type="submission" date="2019-03" db="EMBL/GenBank/DDBJ databases">
        <title>Genomic Encyclopedia of Type Strains, Phase IV (KMG-IV): sequencing the most valuable type-strain genomes for metagenomic binning, comparative biology and taxonomic classification.</title>
        <authorList>
            <person name="Goeker M."/>
        </authorList>
    </citation>
    <scope>NUCLEOTIDE SEQUENCE [LARGE SCALE GENOMIC DNA]</scope>
    <source>
        <strain evidence="1 2">DSM 101688</strain>
    </source>
</reference>
<dbReference type="Proteomes" id="UP000295304">
    <property type="component" value="Unassembled WGS sequence"/>
</dbReference>
<proteinExistence type="predicted"/>
<accession>A0A4R3JFT9</accession>
<name>A0A4R3JFT9_9PROT</name>
<evidence type="ECO:0000313" key="2">
    <source>
        <dbReference type="Proteomes" id="UP000295304"/>
    </source>
</evidence>
<dbReference type="AlphaFoldDB" id="A0A4R3JFT9"/>
<dbReference type="EMBL" id="SLZW01000002">
    <property type="protein sequence ID" value="TCS64056.1"/>
    <property type="molecule type" value="Genomic_DNA"/>
</dbReference>
<organism evidence="1 2">
    <name type="scientific">Varunaivibrio sulfuroxidans</name>
    <dbReference type="NCBI Taxonomy" id="1773489"/>
    <lineage>
        <taxon>Bacteria</taxon>
        <taxon>Pseudomonadati</taxon>
        <taxon>Pseudomonadota</taxon>
        <taxon>Alphaproteobacteria</taxon>
        <taxon>Rhodospirillales</taxon>
        <taxon>Magnetovibrionaceae</taxon>
        <taxon>Varunaivibrio</taxon>
    </lineage>
</organism>
<gene>
    <name evidence="1" type="ORF">EDD55_10293</name>
</gene>
<keyword evidence="2" id="KW-1185">Reference proteome</keyword>
<comment type="caution">
    <text evidence="1">The sequence shown here is derived from an EMBL/GenBank/DDBJ whole genome shotgun (WGS) entry which is preliminary data.</text>
</comment>
<evidence type="ECO:0000313" key="1">
    <source>
        <dbReference type="EMBL" id="TCS64056.1"/>
    </source>
</evidence>
<sequence>MVVLTVALALAGCAASAPYVYRSGEFDRTRPDYGQSITDRRQVTICYSSLDSTPQQVAALAHAQCAKFSKAIRYIKHDYTLCPLATPVAAVFACVKKR</sequence>
<protein>
    <submittedName>
        <fullName evidence="1">Uncharacterized protein</fullName>
    </submittedName>
</protein>